<evidence type="ECO:0000256" key="1">
    <source>
        <dbReference type="ARBA" id="ARBA00010759"/>
    </source>
</evidence>
<comment type="catalytic activity">
    <reaction evidence="5">
        <text>N-terminal N-formyl-L-methionyl-[peptide] + H2O = N-terminal L-methionyl-[peptide] + formate</text>
        <dbReference type="Rhea" id="RHEA:24420"/>
        <dbReference type="Rhea" id="RHEA-COMP:10639"/>
        <dbReference type="Rhea" id="RHEA-COMP:10640"/>
        <dbReference type="ChEBI" id="CHEBI:15377"/>
        <dbReference type="ChEBI" id="CHEBI:15740"/>
        <dbReference type="ChEBI" id="CHEBI:49298"/>
        <dbReference type="ChEBI" id="CHEBI:64731"/>
        <dbReference type="EC" id="3.5.1.88"/>
    </reaction>
</comment>
<dbReference type="PIRSF" id="PIRSF004749">
    <property type="entry name" value="Pep_def"/>
    <property type="match status" value="1"/>
</dbReference>
<dbReference type="PRINTS" id="PR01576">
    <property type="entry name" value="PDEFORMYLASE"/>
</dbReference>
<dbReference type="InterPro" id="IPR036821">
    <property type="entry name" value="Peptide_deformylase_sf"/>
</dbReference>
<feature type="region of interest" description="Disordered" evidence="6">
    <location>
        <begin position="163"/>
        <end position="183"/>
    </location>
</feature>
<feature type="binding site" evidence="5">
    <location>
        <position position="151"/>
    </location>
    <ligand>
        <name>Fe cation</name>
        <dbReference type="ChEBI" id="CHEBI:24875"/>
    </ligand>
</feature>
<comment type="function">
    <text evidence="5">Removes the formyl group from the N-terminal Met of newly synthesized proteins. Requires at least a dipeptide for an efficient rate of reaction. N-terminal L-methionine is a prerequisite for activity but the enzyme has broad specificity at other positions.</text>
</comment>
<dbReference type="Pfam" id="PF01327">
    <property type="entry name" value="Pep_deformylase"/>
    <property type="match status" value="1"/>
</dbReference>
<dbReference type="Gene3D" id="3.90.45.10">
    <property type="entry name" value="Peptide deformylase"/>
    <property type="match status" value="1"/>
</dbReference>
<dbReference type="FunFam" id="3.90.45.10:FF:000003">
    <property type="entry name" value="Peptide deformylase"/>
    <property type="match status" value="1"/>
</dbReference>
<keyword evidence="2 5" id="KW-0479">Metal-binding</keyword>
<reference evidence="7 8" key="1">
    <citation type="journal article" date="2016" name="Nat. Commun.">
        <title>Thousands of microbial genomes shed light on interconnected biogeochemical processes in an aquifer system.</title>
        <authorList>
            <person name="Anantharaman K."/>
            <person name="Brown C.T."/>
            <person name="Hug L.A."/>
            <person name="Sharon I."/>
            <person name="Castelle C.J."/>
            <person name="Probst A.J."/>
            <person name="Thomas B.C."/>
            <person name="Singh A."/>
            <person name="Wilkins M.J."/>
            <person name="Karaoz U."/>
            <person name="Brodie E.L."/>
            <person name="Williams K.H."/>
            <person name="Hubbard S.S."/>
            <person name="Banfield J.F."/>
        </authorList>
    </citation>
    <scope>NUCLEOTIDE SEQUENCE [LARGE SCALE GENOMIC DNA]</scope>
</reference>
<dbReference type="GO" id="GO:0006412">
    <property type="term" value="P:translation"/>
    <property type="evidence" value="ECO:0007669"/>
    <property type="project" value="UniProtKB-UniRule"/>
</dbReference>
<evidence type="ECO:0000256" key="5">
    <source>
        <dbReference type="HAMAP-Rule" id="MF_00163"/>
    </source>
</evidence>
<accession>A0A1F6EFN4</accession>
<gene>
    <name evidence="5" type="primary">def</name>
    <name evidence="7" type="ORF">A3A38_02155</name>
</gene>
<dbReference type="InterPro" id="IPR023635">
    <property type="entry name" value="Peptide_deformylase"/>
</dbReference>
<protein>
    <recommendedName>
        <fullName evidence="5">Peptide deformylase</fullName>
        <shortName evidence="5">PDF</shortName>
        <ecNumber evidence="5">3.5.1.88</ecNumber>
    </recommendedName>
    <alternativeName>
        <fullName evidence="5">Polypeptide deformylase</fullName>
    </alternativeName>
</protein>
<dbReference type="GO" id="GO:0046872">
    <property type="term" value="F:metal ion binding"/>
    <property type="evidence" value="ECO:0007669"/>
    <property type="project" value="UniProtKB-KW"/>
</dbReference>
<dbReference type="GO" id="GO:0042586">
    <property type="term" value="F:peptide deformylase activity"/>
    <property type="evidence" value="ECO:0007669"/>
    <property type="project" value="UniProtKB-UniRule"/>
</dbReference>
<evidence type="ECO:0000256" key="3">
    <source>
        <dbReference type="ARBA" id="ARBA00022801"/>
    </source>
</evidence>
<keyword evidence="5" id="KW-0408">Iron</keyword>
<feature type="compositionally biased region" description="Basic and acidic residues" evidence="6">
    <location>
        <begin position="166"/>
        <end position="183"/>
    </location>
</feature>
<dbReference type="EMBL" id="MFLY01000050">
    <property type="protein sequence ID" value="OGG72464.1"/>
    <property type="molecule type" value="Genomic_DNA"/>
</dbReference>
<keyword evidence="4 5" id="KW-0648">Protein biosynthesis</keyword>
<evidence type="ECO:0000256" key="4">
    <source>
        <dbReference type="ARBA" id="ARBA00022917"/>
    </source>
</evidence>
<evidence type="ECO:0000313" key="8">
    <source>
        <dbReference type="Proteomes" id="UP000177306"/>
    </source>
</evidence>
<feature type="binding site" evidence="5">
    <location>
        <position position="155"/>
    </location>
    <ligand>
        <name>Fe cation</name>
        <dbReference type="ChEBI" id="CHEBI:24875"/>
    </ligand>
</feature>
<dbReference type="HAMAP" id="MF_00163">
    <property type="entry name" value="Pep_deformylase"/>
    <property type="match status" value="1"/>
</dbReference>
<feature type="active site" evidence="5">
    <location>
        <position position="152"/>
    </location>
</feature>
<dbReference type="NCBIfam" id="NF001159">
    <property type="entry name" value="PRK00150.1-3"/>
    <property type="match status" value="1"/>
</dbReference>
<dbReference type="CDD" id="cd00487">
    <property type="entry name" value="Pep_deformylase"/>
    <property type="match status" value="1"/>
</dbReference>
<proteinExistence type="inferred from homology"/>
<dbReference type="Proteomes" id="UP000177306">
    <property type="component" value="Unassembled WGS sequence"/>
</dbReference>
<sequence length="183" mass="20097">MVSILQKDAPVLRGKAAEVPKEDIGSANLAKIIHDMSAAMADEKDAVAIAAPQIGVPLRLFVVAGKVFEKDAEKDAAETTEKKSYRDIVFINPKITRLSRKKIPMDEGCLSVRFWYGAVERAEKATVTALDETGKKFTRGASGLVAQIFQHETDHLDGVLFTDKASGLREEPPKMQEETKERA</sequence>
<evidence type="ECO:0000313" key="7">
    <source>
        <dbReference type="EMBL" id="OGG72464.1"/>
    </source>
</evidence>
<organism evidence="7 8">
    <name type="scientific">Candidatus Kaiserbacteria bacterium RIFCSPLOWO2_01_FULL_53_17</name>
    <dbReference type="NCBI Taxonomy" id="1798511"/>
    <lineage>
        <taxon>Bacteria</taxon>
        <taxon>Candidatus Kaiseribacteriota</taxon>
    </lineage>
</organism>
<dbReference type="AlphaFoldDB" id="A0A1F6EFN4"/>
<feature type="binding site" evidence="5">
    <location>
        <position position="109"/>
    </location>
    <ligand>
        <name>Fe cation</name>
        <dbReference type="ChEBI" id="CHEBI:24875"/>
    </ligand>
</feature>
<dbReference type="PANTHER" id="PTHR10458">
    <property type="entry name" value="PEPTIDE DEFORMYLASE"/>
    <property type="match status" value="1"/>
</dbReference>
<evidence type="ECO:0000256" key="6">
    <source>
        <dbReference type="SAM" id="MobiDB-lite"/>
    </source>
</evidence>
<dbReference type="PANTHER" id="PTHR10458:SF22">
    <property type="entry name" value="PEPTIDE DEFORMYLASE"/>
    <property type="match status" value="1"/>
</dbReference>
<keyword evidence="3 5" id="KW-0378">Hydrolase</keyword>
<name>A0A1F6EFN4_9BACT</name>
<evidence type="ECO:0000256" key="2">
    <source>
        <dbReference type="ARBA" id="ARBA00022723"/>
    </source>
</evidence>
<comment type="caution">
    <text evidence="7">The sequence shown here is derived from an EMBL/GenBank/DDBJ whole genome shotgun (WGS) entry which is preliminary data.</text>
</comment>
<dbReference type="SUPFAM" id="SSF56420">
    <property type="entry name" value="Peptide deformylase"/>
    <property type="match status" value="1"/>
</dbReference>
<comment type="similarity">
    <text evidence="1 5">Belongs to the polypeptide deformylase family.</text>
</comment>
<dbReference type="EC" id="3.5.1.88" evidence="5"/>
<dbReference type="NCBIfam" id="TIGR00079">
    <property type="entry name" value="pept_deformyl"/>
    <property type="match status" value="1"/>
</dbReference>
<comment type="cofactor">
    <cofactor evidence="5">
        <name>Fe(2+)</name>
        <dbReference type="ChEBI" id="CHEBI:29033"/>
    </cofactor>
    <text evidence="5">Binds 1 Fe(2+) ion.</text>
</comment>